<dbReference type="SUPFAM" id="SSF53649">
    <property type="entry name" value="Alkaline phosphatase-like"/>
    <property type="match status" value="1"/>
</dbReference>
<organism evidence="1 2">
    <name type="scientific">Penicillium thymicola</name>
    <dbReference type="NCBI Taxonomy" id="293382"/>
    <lineage>
        <taxon>Eukaryota</taxon>
        <taxon>Fungi</taxon>
        <taxon>Dikarya</taxon>
        <taxon>Ascomycota</taxon>
        <taxon>Pezizomycotina</taxon>
        <taxon>Eurotiomycetes</taxon>
        <taxon>Eurotiomycetidae</taxon>
        <taxon>Eurotiales</taxon>
        <taxon>Aspergillaceae</taxon>
        <taxon>Penicillium</taxon>
    </lineage>
</organism>
<name>A0AAI9XAS4_PENTH</name>
<gene>
    <name evidence="1" type="ORF">VN97_g3165</name>
</gene>
<protein>
    <submittedName>
        <fullName evidence="1">Uncharacterized protein</fullName>
    </submittedName>
</protein>
<dbReference type="EMBL" id="LACB01000066">
    <property type="protein sequence ID" value="KAJ9490107.1"/>
    <property type="molecule type" value="Genomic_DNA"/>
</dbReference>
<reference evidence="1" key="1">
    <citation type="submission" date="2015-06" db="EMBL/GenBank/DDBJ databases">
        <authorList>
            <person name="Nguyen H."/>
        </authorList>
    </citation>
    <scope>NUCLEOTIDE SEQUENCE</scope>
    <source>
        <strain evidence="1">DAOM 180753</strain>
    </source>
</reference>
<reference evidence="1" key="2">
    <citation type="journal article" date="2016" name="Fungal Biol.">
        <title>Ochratoxin A production by Penicillium thymicola.</title>
        <authorList>
            <person name="Nguyen H.D.T."/>
            <person name="McMullin D.R."/>
            <person name="Ponomareva E."/>
            <person name="Riley R."/>
            <person name="Pomraning K.R."/>
            <person name="Baker S.E."/>
            <person name="Seifert K.A."/>
        </authorList>
    </citation>
    <scope>NUCLEOTIDE SEQUENCE</scope>
    <source>
        <strain evidence="1">DAOM 180753</strain>
    </source>
</reference>
<keyword evidence="2" id="KW-1185">Reference proteome</keyword>
<sequence>MVILDFNIPGEAGFHPAEELYDIQDEPNEIRNLRKDREYQSVLEEMRSVLEKWQRRAEDAWLFQDGVSLLFVGHHLEAGFEVPDRIGFDVDAPEVRDSLSSREICLGVLWQSDLSS</sequence>
<evidence type="ECO:0000313" key="2">
    <source>
        <dbReference type="Proteomes" id="UP001227192"/>
    </source>
</evidence>
<dbReference type="Proteomes" id="UP001227192">
    <property type="component" value="Unassembled WGS sequence"/>
</dbReference>
<dbReference type="AlphaFoldDB" id="A0AAI9XAS4"/>
<comment type="caution">
    <text evidence="1">The sequence shown here is derived from an EMBL/GenBank/DDBJ whole genome shotgun (WGS) entry which is preliminary data.</text>
</comment>
<evidence type="ECO:0000313" key="1">
    <source>
        <dbReference type="EMBL" id="KAJ9490107.1"/>
    </source>
</evidence>
<dbReference type="InterPro" id="IPR017850">
    <property type="entry name" value="Alkaline_phosphatase_core_sf"/>
</dbReference>
<dbReference type="Gene3D" id="3.40.720.10">
    <property type="entry name" value="Alkaline Phosphatase, subunit A"/>
    <property type="match status" value="1"/>
</dbReference>
<accession>A0AAI9XAS4</accession>
<proteinExistence type="predicted"/>